<evidence type="ECO:0000256" key="1">
    <source>
        <dbReference type="SAM" id="MobiDB-lite"/>
    </source>
</evidence>
<dbReference type="GeneID" id="115727187"/>
<dbReference type="Proteomes" id="UP000827889">
    <property type="component" value="Chromosome 11"/>
</dbReference>
<dbReference type="AlphaFoldDB" id="A0A8B8MT11"/>
<name>A0A8B8MT11_9MYRT</name>
<dbReference type="KEGG" id="rarg:115727187"/>
<keyword evidence="2" id="KW-1185">Reference proteome</keyword>
<dbReference type="RefSeq" id="XP_030513213.2">
    <property type="nucleotide sequence ID" value="XM_030657353.2"/>
</dbReference>
<reference evidence="3" key="1">
    <citation type="submission" date="2025-08" db="UniProtKB">
        <authorList>
            <consortium name="RefSeq"/>
        </authorList>
    </citation>
    <scope>IDENTIFICATION</scope>
    <source>
        <tissue evidence="3">Leaf</tissue>
    </source>
</reference>
<evidence type="ECO:0000313" key="2">
    <source>
        <dbReference type="Proteomes" id="UP000827889"/>
    </source>
</evidence>
<gene>
    <name evidence="3" type="primary">LOC115727187</name>
</gene>
<evidence type="ECO:0000313" key="3">
    <source>
        <dbReference type="RefSeq" id="XP_030513213.2"/>
    </source>
</evidence>
<accession>A0A8B8MT11</accession>
<feature type="region of interest" description="Disordered" evidence="1">
    <location>
        <begin position="1"/>
        <end position="84"/>
    </location>
</feature>
<proteinExistence type="predicted"/>
<sequence>MTVRDNRIPSSDVEKKKKMLPQQQGPATELAFSGAGAKDCGQPLDRRRSLGVAKPKVSAEEEAATDTESGGSSEEMESPRSLAGKWMRRAEKKLACLHSQVLRIREEDLHLGEDIGEGLSSKDKVSSSATVAAASRDDIVVLSRSILPCSPLSGKVKPIHSLG</sequence>
<feature type="compositionally biased region" description="Basic and acidic residues" evidence="1">
    <location>
        <begin position="1"/>
        <end position="15"/>
    </location>
</feature>
<organism evidence="2 3">
    <name type="scientific">Rhodamnia argentea</name>
    <dbReference type="NCBI Taxonomy" id="178133"/>
    <lineage>
        <taxon>Eukaryota</taxon>
        <taxon>Viridiplantae</taxon>
        <taxon>Streptophyta</taxon>
        <taxon>Embryophyta</taxon>
        <taxon>Tracheophyta</taxon>
        <taxon>Spermatophyta</taxon>
        <taxon>Magnoliopsida</taxon>
        <taxon>eudicotyledons</taxon>
        <taxon>Gunneridae</taxon>
        <taxon>Pentapetalae</taxon>
        <taxon>rosids</taxon>
        <taxon>malvids</taxon>
        <taxon>Myrtales</taxon>
        <taxon>Myrtaceae</taxon>
        <taxon>Myrtoideae</taxon>
        <taxon>Myrteae</taxon>
        <taxon>Australasian group</taxon>
        <taxon>Rhodamnia</taxon>
    </lineage>
</organism>
<protein>
    <submittedName>
        <fullName evidence="3">Uncharacterized protein LOC115727187</fullName>
    </submittedName>
</protein>